<dbReference type="PANTHER" id="PTHR38459">
    <property type="entry name" value="PROPHAGE BACTOPRENOL-LINKED GLUCOSE TRANSLOCASE HOMOLOG"/>
    <property type="match status" value="1"/>
</dbReference>
<feature type="transmembrane region" description="Helical" evidence="6">
    <location>
        <begin position="103"/>
        <end position="121"/>
    </location>
</feature>
<feature type="transmembrane region" description="Helical" evidence="6">
    <location>
        <begin position="31"/>
        <end position="51"/>
    </location>
</feature>
<dbReference type="PANTHER" id="PTHR38459:SF1">
    <property type="entry name" value="PROPHAGE BACTOPRENOL-LINKED GLUCOSE TRANSLOCASE HOMOLOG"/>
    <property type="match status" value="1"/>
</dbReference>
<comment type="subcellular location">
    <subcellularLocation>
        <location evidence="1">Membrane</location>
        <topology evidence="1">Multi-pass membrane protein</topology>
    </subcellularLocation>
</comment>
<dbReference type="InterPro" id="IPR051401">
    <property type="entry name" value="GtrA_CellWall_Glycosyl"/>
</dbReference>
<dbReference type="Proteomes" id="UP000034032">
    <property type="component" value="Unassembled WGS sequence"/>
</dbReference>
<organism evidence="8 9">
    <name type="scientific">Candidatus Yanofskybacteria bacterium GW2011_GWA2_44_9</name>
    <dbReference type="NCBI Taxonomy" id="1619025"/>
    <lineage>
        <taxon>Bacteria</taxon>
        <taxon>Candidatus Yanofskyibacteriota</taxon>
    </lineage>
</organism>
<dbReference type="Pfam" id="PF04138">
    <property type="entry name" value="GtrA_DPMS_TM"/>
    <property type="match status" value="1"/>
</dbReference>
<sequence>MPTVFRFLVAGGAGTLVYYGVLYCLTEFLGIWYIASAIIAWTLNWGINFTLQKRYTFRDKSTGTVNRQLRQYFAMAIGFLVLNTTLLYAMVEYLGMDYLIAQLILSAIFSILSFFISRYIFSNTAPSA</sequence>
<gene>
    <name evidence="8" type="ORF">UW79_C0016G0005</name>
</gene>
<feature type="transmembrane region" description="Helical" evidence="6">
    <location>
        <begin position="7"/>
        <end position="25"/>
    </location>
</feature>
<dbReference type="EMBL" id="LCJR01000016">
    <property type="protein sequence ID" value="KKT81613.1"/>
    <property type="molecule type" value="Genomic_DNA"/>
</dbReference>
<proteinExistence type="inferred from homology"/>
<evidence type="ECO:0000313" key="9">
    <source>
        <dbReference type="Proteomes" id="UP000034032"/>
    </source>
</evidence>
<dbReference type="GO" id="GO:0005886">
    <property type="term" value="C:plasma membrane"/>
    <property type="evidence" value="ECO:0007669"/>
    <property type="project" value="TreeGrafter"/>
</dbReference>
<evidence type="ECO:0000256" key="5">
    <source>
        <dbReference type="ARBA" id="ARBA00023136"/>
    </source>
</evidence>
<comment type="similarity">
    <text evidence="2">Belongs to the GtrA family.</text>
</comment>
<keyword evidence="3 6" id="KW-0812">Transmembrane</keyword>
<evidence type="ECO:0000259" key="7">
    <source>
        <dbReference type="Pfam" id="PF04138"/>
    </source>
</evidence>
<evidence type="ECO:0000256" key="3">
    <source>
        <dbReference type="ARBA" id="ARBA00022692"/>
    </source>
</evidence>
<protein>
    <submittedName>
        <fullName evidence="8">GtrA family protein</fullName>
    </submittedName>
</protein>
<dbReference type="AlphaFoldDB" id="A0A0G1KDF6"/>
<evidence type="ECO:0000256" key="1">
    <source>
        <dbReference type="ARBA" id="ARBA00004141"/>
    </source>
</evidence>
<feature type="domain" description="GtrA/DPMS transmembrane" evidence="7">
    <location>
        <begin position="6"/>
        <end position="120"/>
    </location>
</feature>
<comment type="caution">
    <text evidence="8">The sequence shown here is derived from an EMBL/GenBank/DDBJ whole genome shotgun (WGS) entry which is preliminary data.</text>
</comment>
<evidence type="ECO:0000313" key="8">
    <source>
        <dbReference type="EMBL" id="KKT81613.1"/>
    </source>
</evidence>
<dbReference type="GO" id="GO:0000271">
    <property type="term" value="P:polysaccharide biosynthetic process"/>
    <property type="evidence" value="ECO:0007669"/>
    <property type="project" value="InterPro"/>
</dbReference>
<name>A0A0G1KDF6_9BACT</name>
<evidence type="ECO:0000256" key="4">
    <source>
        <dbReference type="ARBA" id="ARBA00022989"/>
    </source>
</evidence>
<dbReference type="InterPro" id="IPR007267">
    <property type="entry name" value="GtrA_DPMS_TM"/>
</dbReference>
<reference evidence="8 9" key="1">
    <citation type="journal article" date="2015" name="Nature">
        <title>rRNA introns, odd ribosomes, and small enigmatic genomes across a large radiation of phyla.</title>
        <authorList>
            <person name="Brown C.T."/>
            <person name="Hug L.A."/>
            <person name="Thomas B.C."/>
            <person name="Sharon I."/>
            <person name="Castelle C.J."/>
            <person name="Singh A."/>
            <person name="Wilkins M.J."/>
            <person name="Williams K.H."/>
            <person name="Banfield J.F."/>
        </authorList>
    </citation>
    <scope>NUCLEOTIDE SEQUENCE [LARGE SCALE GENOMIC DNA]</scope>
</reference>
<keyword evidence="4 6" id="KW-1133">Transmembrane helix</keyword>
<evidence type="ECO:0000256" key="2">
    <source>
        <dbReference type="ARBA" id="ARBA00009399"/>
    </source>
</evidence>
<feature type="transmembrane region" description="Helical" evidence="6">
    <location>
        <begin position="72"/>
        <end position="91"/>
    </location>
</feature>
<evidence type="ECO:0000256" key="6">
    <source>
        <dbReference type="SAM" id="Phobius"/>
    </source>
</evidence>
<keyword evidence="5 6" id="KW-0472">Membrane</keyword>
<accession>A0A0G1KDF6</accession>